<protein>
    <submittedName>
        <fullName evidence="2">Uncharacterized protein</fullName>
    </submittedName>
</protein>
<evidence type="ECO:0000313" key="4">
    <source>
        <dbReference type="Proteomes" id="UP000602510"/>
    </source>
</evidence>
<name>A0A833SQ30_PHYIN</name>
<comment type="caution">
    <text evidence="2">The sequence shown here is derived from an EMBL/GenBank/DDBJ whole genome shotgun (WGS) entry which is preliminary data.</text>
</comment>
<sequence length="165" mass="18580">MTPMQQGSVLVITVVFLVMAVSAGYVDVYTDADYKGYVARTEDVRVGYCYVLCEDLNDTISSAKWDGLPEKTPTGDDAMISFYVDRDCKKHNIWWRTKTQSDDDLYFPSNFKLDRINDQISSFMVWSTKKVKGIATIQCIHEELGAKKVLEVGSYSNNTVGSVES</sequence>
<accession>A0A833SQ30</accession>
<evidence type="ECO:0000313" key="3">
    <source>
        <dbReference type="EMBL" id="KAF4128084.1"/>
    </source>
</evidence>
<organism evidence="2 4">
    <name type="scientific">Phytophthora infestans</name>
    <name type="common">Potato late blight agent</name>
    <name type="synonym">Botrytis infestans</name>
    <dbReference type="NCBI Taxonomy" id="4787"/>
    <lineage>
        <taxon>Eukaryota</taxon>
        <taxon>Sar</taxon>
        <taxon>Stramenopiles</taxon>
        <taxon>Oomycota</taxon>
        <taxon>Peronosporomycetes</taxon>
        <taxon>Peronosporales</taxon>
        <taxon>Peronosporaceae</taxon>
        <taxon>Phytophthora</taxon>
    </lineage>
</organism>
<dbReference type="AlphaFoldDB" id="A0A833SQ30"/>
<feature type="chain" id="PRO_5036417756" evidence="1">
    <location>
        <begin position="24"/>
        <end position="165"/>
    </location>
</feature>
<dbReference type="EMBL" id="JAACNO010003191">
    <property type="protein sequence ID" value="KAF4128084.1"/>
    <property type="molecule type" value="Genomic_DNA"/>
</dbReference>
<evidence type="ECO:0000313" key="2">
    <source>
        <dbReference type="EMBL" id="KAF4029025.1"/>
    </source>
</evidence>
<dbReference type="Gene3D" id="2.60.20.10">
    <property type="entry name" value="Crystallins"/>
    <property type="match status" value="1"/>
</dbReference>
<keyword evidence="4" id="KW-1185">Reference proteome</keyword>
<evidence type="ECO:0000256" key="1">
    <source>
        <dbReference type="SAM" id="SignalP"/>
    </source>
</evidence>
<proteinExistence type="predicted"/>
<gene>
    <name evidence="2" type="ORF">GN244_ATG19276</name>
    <name evidence="3" type="ORF">GN958_ATG22737</name>
</gene>
<dbReference type="Proteomes" id="UP000602510">
    <property type="component" value="Unassembled WGS sequence"/>
</dbReference>
<reference evidence="2" key="1">
    <citation type="submission" date="2020-04" db="EMBL/GenBank/DDBJ databases">
        <title>Hybrid Assembly of Korean Phytophthora infestans isolates.</title>
        <authorList>
            <person name="Prokchorchik M."/>
            <person name="Lee Y."/>
            <person name="Seo J."/>
            <person name="Cho J.-H."/>
            <person name="Park Y.-E."/>
            <person name="Jang D.-C."/>
            <person name="Im J.-S."/>
            <person name="Choi J.-G."/>
            <person name="Park H.-J."/>
            <person name="Lee G.-B."/>
            <person name="Lee Y.-G."/>
            <person name="Hong S.-Y."/>
            <person name="Cho K."/>
            <person name="Sohn K.H."/>
        </authorList>
    </citation>
    <scope>NUCLEOTIDE SEQUENCE</scope>
    <source>
        <strain evidence="2">KR_1_A1</strain>
        <strain evidence="3">KR_2_A2</strain>
    </source>
</reference>
<keyword evidence="1" id="KW-0732">Signal</keyword>
<dbReference type="Proteomes" id="UP000704712">
    <property type="component" value="Unassembled WGS sequence"/>
</dbReference>
<feature type="signal peptide" evidence="1">
    <location>
        <begin position="1"/>
        <end position="23"/>
    </location>
</feature>
<dbReference type="EMBL" id="WSZM01000908">
    <property type="protein sequence ID" value="KAF4029025.1"/>
    <property type="molecule type" value="Genomic_DNA"/>
</dbReference>